<evidence type="ECO:0000313" key="2">
    <source>
        <dbReference type="EMBL" id="SFQ44424.1"/>
    </source>
</evidence>
<gene>
    <name evidence="2" type="ORF">SAMN05421854_112143</name>
</gene>
<feature type="domain" description="Xylose isomerase-like TIM barrel" evidence="1">
    <location>
        <begin position="37"/>
        <end position="303"/>
    </location>
</feature>
<dbReference type="InterPro" id="IPR013022">
    <property type="entry name" value="Xyl_isomerase-like_TIM-brl"/>
</dbReference>
<dbReference type="EMBL" id="FOWC01000012">
    <property type="protein sequence ID" value="SFQ44424.1"/>
    <property type="molecule type" value="Genomic_DNA"/>
</dbReference>
<protein>
    <submittedName>
        <fullName evidence="2">Inosose dehydratase</fullName>
    </submittedName>
</protein>
<organism evidence="2 3">
    <name type="scientific">Amycolatopsis rubida</name>
    <dbReference type="NCBI Taxonomy" id="112413"/>
    <lineage>
        <taxon>Bacteria</taxon>
        <taxon>Bacillati</taxon>
        <taxon>Actinomycetota</taxon>
        <taxon>Actinomycetes</taxon>
        <taxon>Pseudonocardiales</taxon>
        <taxon>Pseudonocardiaceae</taxon>
        <taxon>Amycolatopsis</taxon>
    </lineage>
</organism>
<reference evidence="2 3" key="1">
    <citation type="submission" date="2016-10" db="EMBL/GenBank/DDBJ databases">
        <authorList>
            <person name="de Groot N.N."/>
        </authorList>
    </citation>
    <scope>NUCLEOTIDE SEQUENCE [LARGE SCALE GENOMIC DNA]</scope>
    <source>
        <strain evidence="2 3">DSM 44637</strain>
    </source>
</reference>
<dbReference type="InterPro" id="IPR036237">
    <property type="entry name" value="Xyl_isomerase-like_sf"/>
</dbReference>
<sequence>MTLDRSQFAINTLQWTDLAKGWEYDDPAFLGKQPRVLAEAAESGFAAVMMEVLPTQTIRAYRELLAENGLRAAPGYLQVPLPESHGVTLEPGSAAEFRWFDGVRRRADETHALGLDTLFLSAEMVTGGGMPRFDEAAGVGHAFDRARLERYTDLLGRAAEILTAEGIRPAFHNHVGSWVETREEIEHVLAAIPESVLGAGFDLGHLFWAGADVRGMLREHRDRIAALHLKDLDVDRVRRLRAEPGPYTRSTDDLFLEPGRGGVPLLEYLGELPDAFGGWIVVEVDRPSMEPLASARASWKWVESNFPAV</sequence>
<accession>A0A1I5YJN1</accession>
<dbReference type="STRING" id="112413.SAMN05421854_112143"/>
<dbReference type="Proteomes" id="UP000199137">
    <property type="component" value="Unassembled WGS sequence"/>
</dbReference>
<name>A0A1I5YJN1_9PSEU</name>
<dbReference type="Pfam" id="PF01261">
    <property type="entry name" value="AP_endonuc_2"/>
    <property type="match status" value="1"/>
</dbReference>
<dbReference type="PANTHER" id="PTHR12110:SF41">
    <property type="entry name" value="INOSOSE DEHYDRATASE"/>
    <property type="match status" value="1"/>
</dbReference>
<dbReference type="AlphaFoldDB" id="A0A1I5YJN1"/>
<dbReference type="InterPro" id="IPR050312">
    <property type="entry name" value="IolE/XylAMocC-like"/>
</dbReference>
<dbReference type="PANTHER" id="PTHR12110">
    <property type="entry name" value="HYDROXYPYRUVATE ISOMERASE"/>
    <property type="match status" value="1"/>
</dbReference>
<dbReference type="RefSeq" id="WP_093576032.1">
    <property type="nucleotide sequence ID" value="NZ_FOWC01000012.1"/>
</dbReference>
<proteinExistence type="predicted"/>
<evidence type="ECO:0000313" key="3">
    <source>
        <dbReference type="Proteomes" id="UP000199137"/>
    </source>
</evidence>
<dbReference type="Gene3D" id="3.20.20.150">
    <property type="entry name" value="Divalent-metal-dependent TIM barrel enzymes"/>
    <property type="match status" value="1"/>
</dbReference>
<evidence type="ECO:0000259" key="1">
    <source>
        <dbReference type="Pfam" id="PF01261"/>
    </source>
</evidence>
<dbReference type="SUPFAM" id="SSF51658">
    <property type="entry name" value="Xylose isomerase-like"/>
    <property type="match status" value="1"/>
</dbReference>
<dbReference type="OrthoDB" id="104997at2"/>